<dbReference type="Gene3D" id="1.20.120.1950">
    <property type="match status" value="1"/>
</dbReference>
<proteinExistence type="inferred from homology"/>
<dbReference type="STRING" id="418985.A0A1V9XZH9"/>
<dbReference type="PANTHER" id="PTHR13250:SF1">
    <property type="entry name" value="PROGRAMMED CELL DEATH PROTEIN 10"/>
    <property type="match status" value="1"/>
</dbReference>
<dbReference type="GO" id="GO:0005737">
    <property type="term" value="C:cytoplasm"/>
    <property type="evidence" value="ECO:0007669"/>
    <property type="project" value="UniProtKB-SubCell"/>
</dbReference>
<evidence type="ECO:0000313" key="9">
    <source>
        <dbReference type="Proteomes" id="UP000192247"/>
    </source>
</evidence>
<dbReference type="FunCoup" id="A0A1V9XZH9">
    <property type="interactions" value="1055"/>
</dbReference>
<dbReference type="GO" id="GO:0019901">
    <property type="term" value="F:protein kinase binding"/>
    <property type="evidence" value="ECO:0007669"/>
    <property type="project" value="TreeGrafter"/>
</dbReference>
<dbReference type="InterPro" id="IPR048288">
    <property type="entry name" value="PDCD10_N"/>
</dbReference>
<protein>
    <submittedName>
        <fullName evidence="8">Programmed cell death protein 10-like</fullName>
    </submittedName>
</protein>
<keyword evidence="4" id="KW-1003">Cell membrane</keyword>
<sequence>MNEDVPLAALLMPVLVKPILEKLERKENAAAQILQTSLTKTEKNSPGFLLELVRALLRETQSDGAVNLTEQLLRLQGTLADSEPELRVNRPEEIFQELNRRAVYLKKVLSRVPEQIGDRKSFLDTIKDIASAIKKLLDAVNGVTAHAPHRKHALEQRRREFVKYSKRFSNTLKEYFKEGEVEPVYVSDLYLIYQTNQIVMTTKRDFERQNVSNGGGPSLRV</sequence>
<dbReference type="Pfam" id="PF06840">
    <property type="entry name" value="PDC10_C"/>
    <property type="match status" value="1"/>
</dbReference>
<evidence type="ECO:0000256" key="6">
    <source>
        <dbReference type="ARBA" id="ARBA00023136"/>
    </source>
</evidence>
<dbReference type="GO" id="GO:0090443">
    <property type="term" value="C:FAR/SIN/STRIPAK complex"/>
    <property type="evidence" value="ECO:0007669"/>
    <property type="project" value="TreeGrafter"/>
</dbReference>
<evidence type="ECO:0000256" key="3">
    <source>
        <dbReference type="ARBA" id="ARBA00009181"/>
    </source>
</evidence>
<gene>
    <name evidence="8" type="ORF">BIW11_06120</name>
</gene>
<keyword evidence="9" id="KW-1185">Reference proteome</keyword>
<dbReference type="AlphaFoldDB" id="A0A1V9XZH9"/>
<dbReference type="InterPro" id="IPR009652">
    <property type="entry name" value="PDCD10"/>
</dbReference>
<organism evidence="8 9">
    <name type="scientific">Tropilaelaps mercedesae</name>
    <dbReference type="NCBI Taxonomy" id="418985"/>
    <lineage>
        <taxon>Eukaryota</taxon>
        <taxon>Metazoa</taxon>
        <taxon>Ecdysozoa</taxon>
        <taxon>Arthropoda</taxon>
        <taxon>Chelicerata</taxon>
        <taxon>Arachnida</taxon>
        <taxon>Acari</taxon>
        <taxon>Parasitiformes</taxon>
        <taxon>Mesostigmata</taxon>
        <taxon>Gamasina</taxon>
        <taxon>Dermanyssoidea</taxon>
        <taxon>Laelapidae</taxon>
        <taxon>Tropilaelaps</taxon>
    </lineage>
</organism>
<evidence type="ECO:0000256" key="2">
    <source>
        <dbReference type="ARBA" id="ARBA00004496"/>
    </source>
</evidence>
<reference evidence="8 9" key="1">
    <citation type="journal article" date="2017" name="Gigascience">
        <title>Draft genome of the honey bee ectoparasitic mite, Tropilaelaps mercedesae, is shaped by the parasitic life history.</title>
        <authorList>
            <person name="Dong X."/>
            <person name="Armstrong S.D."/>
            <person name="Xia D."/>
            <person name="Makepeace B.L."/>
            <person name="Darby A.C."/>
            <person name="Kadowaki T."/>
        </authorList>
    </citation>
    <scope>NUCLEOTIDE SEQUENCE [LARGE SCALE GENOMIC DNA]</scope>
    <source>
        <strain evidence="8">Wuxi-XJTLU</strain>
    </source>
</reference>
<dbReference type="Proteomes" id="UP000192247">
    <property type="component" value="Unassembled WGS sequence"/>
</dbReference>
<evidence type="ECO:0000256" key="5">
    <source>
        <dbReference type="ARBA" id="ARBA00022490"/>
    </source>
</evidence>
<accession>A0A1V9XZH9</accession>
<dbReference type="PANTHER" id="PTHR13250">
    <property type="entry name" value="TF-1 CELL APOPTOSIS RELATED PROTEIN-15"/>
    <property type="match status" value="1"/>
</dbReference>
<dbReference type="OrthoDB" id="6017654at2759"/>
<comment type="subcellular location">
    <subcellularLocation>
        <location evidence="1">Cell membrane</location>
        <topology evidence="1">Peripheral membrane protein</topology>
    </subcellularLocation>
    <subcellularLocation>
        <location evidence="2">Cytoplasm</location>
    </subcellularLocation>
</comment>
<dbReference type="EMBL" id="MNPL01001722">
    <property type="protein sequence ID" value="OQR78869.1"/>
    <property type="molecule type" value="Genomic_DNA"/>
</dbReference>
<comment type="similarity">
    <text evidence="3">Belongs to the PDCD10 family.</text>
</comment>
<dbReference type="GO" id="GO:1903358">
    <property type="term" value="P:regulation of Golgi organization"/>
    <property type="evidence" value="ECO:0007669"/>
    <property type="project" value="TreeGrafter"/>
</dbReference>
<feature type="domain" description="Programmed cell death protein 10 dimerisation" evidence="7">
    <location>
        <begin position="7"/>
        <end position="60"/>
    </location>
</feature>
<evidence type="ECO:0000256" key="4">
    <source>
        <dbReference type="ARBA" id="ARBA00022475"/>
    </source>
</evidence>
<keyword evidence="6" id="KW-0472">Membrane</keyword>
<name>A0A1V9XZH9_9ACAR</name>
<keyword evidence="5" id="KW-0963">Cytoplasm</keyword>
<dbReference type="Pfam" id="PF20929">
    <property type="entry name" value="PDCD10_N"/>
    <property type="match status" value="1"/>
</dbReference>
<dbReference type="GO" id="GO:0005886">
    <property type="term" value="C:plasma membrane"/>
    <property type="evidence" value="ECO:0007669"/>
    <property type="project" value="UniProtKB-SubCell"/>
</dbReference>
<dbReference type="InterPro" id="IPR053750">
    <property type="entry name" value="PDCD10_Homolog"/>
</dbReference>
<comment type="caution">
    <text evidence="8">The sequence shown here is derived from an EMBL/GenBank/DDBJ whole genome shotgun (WGS) entry which is preliminary data.</text>
</comment>
<dbReference type="InParanoid" id="A0A1V9XZH9"/>
<evidence type="ECO:0000256" key="1">
    <source>
        <dbReference type="ARBA" id="ARBA00004202"/>
    </source>
</evidence>
<evidence type="ECO:0000313" key="8">
    <source>
        <dbReference type="EMBL" id="OQR78869.1"/>
    </source>
</evidence>
<evidence type="ECO:0000259" key="7">
    <source>
        <dbReference type="Pfam" id="PF20929"/>
    </source>
</evidence>